<evidence type="ECO:0000313" key="5">
    <source>
        <dbReference type="EMBL" id="UOQ50770.1"/>
    </source>
</evidence>
<evidence type="ECO:0000256" key="3">
    <source>
        <dbReference type="ARBA" id="ARBA00023163"/>
    </source>
</evidence>
<dbReference type="InterPro" id="IPR018060">
    <property type="entry name" value="HTH_AraC"/>
</dbReference>
<feature type="domain" description="HTH araC/xylS-type" evidence="4">
    <location>
        <begin position="200"/>
        <end position="309"/>
    </location>
</feature>
<evidence type="ECO:0000259" key="4">
    <source>
        <dbReference type="PROSITE" id="PS01124"/>
    </source>
</evidence>
<sequence length="309" mass="35551">MQTTSLNAFYQQLATAAGAELHTLLPPDIQQEIGHFNVFNVADLFRHHREKPTMPYDRRAYYKISLIRGRSRAEYADKVVEIEQHALLFATPKVPYHWLPEDQEQDGYFCVFTDAFLLPAKSGVRLEELPLFQPGGYPVFALTDGEYAEIHDLFRKMAREITSTYAYKYDLLRTYVLELIHWGQKLQPATALYPAHTAATRVSSLFAELLERQFPIETPQQKLRLRTAKDYADQLAVHVNHLNKVLKENTGRTTTELIAGRVIQEAKLLLRQTNWNISEISDSLGFAEVAHFSNFFKRQTSFSPGAFRL</sequence>
<dbReference type="SUPFAM" id="SSF46689">
    <property type="entry name" value="Homeodomain-like"/>
    <property type="match status" value="1"/>
</dbReference>
<keyword evidence="2" id="KW-0238">DNA-binding</keyword>
<dbReference type="Gene3D" id="1.10.10.60">
    <property type="entry name" value="Homeodomain-like"/>
    <property type="match status" value="1"/>
</dbReference>
<evidence type="ECO:0000313" key="6">
    <source>
        <dbReference type="Proteomes" id="UP000831785"/>
    </source>
</evidence>
<proteinExistence type="predicted"/>
<dbReference type="PANTHER" id="PTHR43280">
    <property type="entry name" value="ARAC-FAMILY TRANSCRIPTIONAL REGULATOR"/>
    <property type="match status" value="1"/>
</dbReference>
<dbReference type="EMBL" id="CP095049">
    <property type="protein sequence ID" value="UOQ50770.1"/>
    <property type="molecule type" value="Genomic_DNA"/>
</dbReference>
<gene>
    <name evidence="5" type="ORF">MUN80_13475</name>
</gene>
<keyword evidence="1" id="KW-0805">Transcription regulation</keyword>
<name>A0ABY4F277_9BACT</name>
<dbReference type="SMART" id="SM00342">
    <property type="entry name" value="HTH_ARAC"/>
    <property type="match status" value="1"/>
</dbReference>
<keyword evidence="6" id="KW-1185">Reference proteome</keyword>
<dbReference type="Proteomes" id="UP000831785">
    <property type="component" value="Chromosome"/>
</dbReference>
<evidence type="ECO:0000256" key="1">
    <source>
        <dbReference type="ARBA" id="ARBA00023015"/>
    </source>
</evidence>
<dbReference type="Pfam" id="PF12833">
    <property type="entry name" value="HTH_18"/>
    <property type="match status" value="1"/>
</dbReference>
<reference evidence="5 6" key="1">
    <citation type="submission" date="2022-04" db="EMBL/GenBank/DDBJ databases">
        <title>Hymenobacter sp. isolated from the air.</title>
        <authorList>
            <person name="Won M."/>
            <person name="Lee C.-M."/>
            <person name="Woen H.-Y."/>
            <person name="Kwon S.-W."/>
        </authorList>
    </citation>
    <scope>NUCLEOTIDE SEQUENCE [LARGE SCALE GENOMIC DNA]</scope>
    <source>
        <strain evidence="6">5116 S-27</strain>
    </source>
</reference>
<keyword evidence="3" id="KW-0804">Transcription</keyword>
<protein>
    <submittedName>
        <fullName evidence="5">Helix-turn-helix transcriptional regulator</fullName>
    </submittedName>
</protein>
<dbReference type="InterPro" id="IPR009057">
    <property type="entry name" value="Homeodomain-like_sf"/>
</dbReference>
<dbReference type="RefSeq" id="WP_244713610.1">
    <property type="nucleotide sequence ID" value="NZ_CP095049.1"/>
</dbReference>
<dbReference type="InterPro" id="IPR037923">
    <property type="entry name" value="HTH-like"/>
</dbReference>
<dbReference type="PROSITE" id="PS01124">
    <property type="entry name" value="HTH_ARAC_FAMILY_2"/>
    <property type="match status" value="1"/>
</dbReference>
<dbReference type="SUPFAM" id="SSF51215">
    <property type="entry name" value="Regulatory protein AraC"/>
    <property type="match status" value="1"/>
</dbReference>
<evidence type="ECO:0000256" key="2">
    <source>
        <dbReference type="ARBA" id="ARBA00023125"/>
    </source>
</evidence>
<accession>A0ABY4F277</accession>
<organism evidence="5 6">
    <name type="scientific">Hymenobacter cellulosivorans</name>
    <dbReference type="NCBI Taxonomy" id="2932249"/>
    <lineage>
        <taxon>Bacteria</taxon>
        <taxon>Pseudomonadati</taxon>
        <taxon>Bacteroidota</taxon>
        <taxon>Cytophagia</taxon>
        <taxon>Cytophagales</taxon>
        <taxon>Hymenobacteraceae</taxon>
        <taxon>Hymenobacter</taxon>
    </lineage>
</organism>
<dbReference type="PANTHER" id="PTHR43280:SF32">
    <property type="entry name" value="TRANSCRIPTIONAL REGULATORY PROTEIN"/>
    <property type="match status" value="1"/>
</dbReference>